<name>A0A6G1E495_9ORYZ</name>
<protein>
    <submittedName>
        <fullName evidence="1">Uncharacterized protein</fullName>
    </submittedName>
</protein>
<dbReference type="EMBL" id="SPHZ02000005">
    <property type="protein sequence ID" value="KAF0919547.1"/>
    <property type="molecule type" value="Genomic_DNA"/>
</dbReference>
<sequence length="90" mass="10013">MDEQEVGGVAWDCGSPLYDSFELERLYHVLESHLMILPFGPDAAAPRMLDHRLAAEVDDEHGAAARIRRRTPGRKAVAAICRAVACWRTP</sequence>
<gene>
    <name evidence="1" type="ORF">E2562_029773</name>
</gene>
<accession>A0A6G1E495</accession>
<reference evidence="1 2" key="1">
    <citation type="submission" date="2019-11" db="EMBL/GenBank/DDBJ databases">
        <title>Whole genome sequence of Oryza granulata.</title>
        <authorList>
            <person name="Li W."/>
        </authorList>
    </citation>
    <scope>NUCLEOTIDE SEQUENCE [LARGE SCALE GENOMIC DNA]</scope>
    <source>
        <strain evidence="2">cv. Menghai</strain>
        <tissue evidence="1">Leaf</tissue>
    </source>
</reference>
<dbReference type="PANTHER" id="PTHR33978:SF18">
    <property type="entry name" value="OS01G0656300 PROTEIN"/>
    <property type="match status" value="1"/>
</dbReference>
<comment type="caution">
    <text evidence="1">The sequence shown here is derived from an EMBL/GenBank/DDBJ whole genome shotgun (WGS) entry which is preliminary data.</text>
</comment>
<dbReference type="AlphaFoldDB" id="A0A6G1E495"/>
<dbReference type="PANTHER" id="PTHR33978">
    <property type="entry name" value="SERINE/THREONINE-KINASE"/>
    <property type="match status" value="1"/>
</dbReference>
<keyword evidence="2" id="KW-1185">Reference proteome</keyword>
<evidence type="ECO:0000313" key="2">
    <source>
        <dbReference type="Proteomes" id="UP000479710"/>
    </source>
</evidence>
<evidence type="ECO:0000313" key="1">
    <source>
        <dbReference type="EMBL" id="KAF0919547.1"/>
    </source>
</evidence>
<dbReference type="Proteomes" id="UP000479710">
    <property type="component" value="Unassembled WGS sequence"/>
</dbReference>
<proteinExistence type="predicted"/>
<dbReference type="OrthoDB" id="690771at2759"/>
<organism evidence="1 2">
    <name type="scientific">Oryza meyeriana var. granulata</name>
    <dbReference type="NCBI Taxonomy" id="110450"/>
    <lineage>
        <taxon>Eukaryota</taxon>
        <taxon>Viridiplantae</taxon>
        <taxon>Streptophyta</taxon>
        <taxon>Embryophyta</taxon>
        <taxon>Tracheophyta</taxon>
        <taxon>Spermatophyta</taxon>
        <taxon>Magnoliopsida</taxon>
        <taxon>Liliopsida</taxon>
        <taxon>Poales</taxon>
        <taxon>Poaceae</taxon>
        <taxon>BOP clade</taxon>
        <taxon>Oryzoideae</taxon>
        <taxon>Oryzeae</taxon>
        <taxon>Oryzinae</taxon>
        <taxon>Oryza</taxon>
        <taxon>Oryza meyeriana</taxon>
    </lineage>
</organism>